<dbReference type="PANTHER" id="PTHR32089">
    <property type="entry name" value="METHYL-ACCEPTING CHEMOTAXIS PROTEIN MCPB"/>
    <property type="match status" value="1"/>
</dbReference>
<evidence type="ECO:0000259" key="6">
    <source>
        <dbReference type="PROSITE" id="PS50113"/>
    </source>
</evidence>
<dbReference type="InterPro" id="IPR035965">
    <property type="entry name" value="PAS-like_dom_sf"/>
</dbReference>
<dbReference type="SMART" id="SM00091">
    <property type="entry name" value="PAS"/>
    <property type="match status" value="3"/>
</dbReference>
<evidence type="ECO:0000313" key="9">
    <source>
        <dbReference type="Proteomes" id="UP000007519"/>
    </source>
</evidence>
<dbReference type="eggNOG" id="COG3829">
    <property type="taxonomic scope" value="Bacteria"/>
</dbReference>
<name>H6L0Z1_SAPGL</name>
<dbReference type="OrthoDB" id="1123498at2"/>
<dbReference type="GO" id="GO:0016020">
    <property type="term" value="C:membrane"/>
    <property type="evidence" value="ECO:0007669"/>
    <property type="project" value="InterPro"/>
</dbReference>
<dbReference type="eggNOG" id="COG3852">
    <property type="taxonomic scope" value="Bacteria"/>
</dbReference>
<evidence type="ECO:0000256" key="3">
    <source>
        <dbReference type="PROSITE-ProRule" id="PRU00284"/>
    </source>
</evidence>
<dbReference type="HOGENOM" id="CLU_000445_107_26_10"/>
<dbReference type="PANTHER" id="PTHR32089:SF112">
    <property type="entry name" value="LYSOZYME-LIKE PROTEIN-RELATED"/>
    <property type="match status" value="1"/>
</dbReference>
<feature type="region of interest" description="Disordered" evidence="4">
    <location>
        <begin position="470"/>
        <end position="504"/>
    </location>
</feature>
<accession>H6L0Z1</accession>
<feature type="domain" description="HAMP" evidence="7">
    <location>
        <begin position="399"/>
        <end position="451"/>
    </location>
</feature>
<dbReference type="CDD" id="cd00130">
    <property type="entry name" value="PAS"/>
    <property type="match status" value="3"/>
</dbReference>
<dbReference type="GO" id="GO:0007165">
    <property type="term" value="P:signal transduction"/>
    <property type="evidence" value="ECO:0007669"/>
    <property type="project" value="UniProtKB-KW"/>
</dbReference>
<dbReference type="SMART" id="SM00283">
    <property type="entry name" value="MA"/>
    <property type="match status" value="1"/>
</dbReference>
<dbReference type="PROSITE" id="PS50885">
    <property type="entry name" value="HAMP"/>
    <property type="match status" value="1"/>
</dbReference>
<evidence type="ECO:0000256" key="1">
    <source>
        <dbReference type="ARBA" id="ARBA00023224"/>
    </source>
</evidence>
<dbReference type="SMART" id="SM00086">
    <property type="entry name" value="PAC"/>
    <property type="match status" value="2"/>
</dbReference>
<dbReference type="GO" id="GO:0006355">
    <property type="term" value="P:regulation of DNA-templated transcription"/>
    <property type="evidence" value="ECO:0007669"/>
    <property type="project" value="InterPro"/>
</dbReference>
<evidence type="ECO:0000256" key="2">
    <source>
        <dbReference type="ARBA" id="ARBA00029447"/>
    </source>
</evidence>
<dbReference type="STRING" id="984262.SGRA_3219"/>
<dbReference type="Pfam" id="PF18947">
    <property type="entry name" value="HAMP_2"/>
    <property type="match status" value="1"/>
</dbReference>
<dbReference type="InterPro" id="IPR003660">
    <property type="entry name" value="HAMP_dom"/>
</dbReference>
<sequence>MNYQQIYEQLPTPAIILSEDLRIALVNQAATELLKQEASQLIGEYSSICLPFVPQALQAYRKGERQAKVYELYGLFEGVSHLRVHIQELKNEAETKRYLLFLEDQSEQAQMQAGSQALQLTIDKSFGRIEFDPLGNILYLNDNFAQLMGFNSAQEVIGKHHSIFVSDSYKKSIAYQQFWQSLALGQTQEGEFKRQNIKGEDVWIQAAYTPVKNQEGKVSKIVKIALDITKQKAISLNAEALRETIDSSFGRIEFDPNGNILDVNDNFVQLMGYHHKRELLGHHHSMLVDPDYRNSDKYQQFWADLSMGQKQEGEFRRISKTGKDVFILAAYTPVEDESGRVTKVVKIANDISRQKEVVLEVNRVVAAAGQEGNLGARLKLENASGDWLMLVDSVNMLLESVSTPIGQLGKIIDQLAEGDLTGQFDIEVQGDIRNLSEGINQAILSLNGLLTNTAQIADLLATASEEMLTKGEEMQSTTKEAASATQQMAQGAQQQAQQTDEASKQMDELLKAANLMKQKAELINQAAHKGQSSSSEGLATLKLMVDNMESIRQSAQSTAQSISVLSNRSEEIASTLSIITDIASQTNLLALNAAIEAARAGEAGRGFAVVAEEIRKLAEGSRRSAVNIERIIREVQKDIYAASRAIELMEENVKSGGEASKEAEEVFKDIQESNNQTFSLSESIVYSSNQQKEAIDATVRNIEKIVVVAEETAYGTEQVANSTRVLSQGMNEVSATSKDLAEVATQLQENILKFKLR</sequence>
<keyword evidence="9" id="KW-1185">Reference proteome</keyword>
<dbReference type="CDD" id="cd11386">
    <property type="entry name" value="MCP_signal"/>
    <property type="match status" value="1"/>
</dbReference>
<protein>
    <submittedName>
        <fullName evidence="8">Methyl-accepting chemotaxis protein</fullName>
    </submittedName>
</protein>
<gene>
    <name evidence="8" type="primary">mcp</name>
    <name evidence="8" type="ordered locus">SGRA_3219</name>
</gene>
<feature type="domain" description="Methyl-accepting transducer" evidence="5">
    <location>
        <begin position="470"/>
        <end position="706"/>
    </location>
</feature>
<feature type="compositionally biased region" description="Low complexity" evidence="4">
    <location>
        <begin position="481"/>
        <end position="498"/>
    </location>
</feature>
<dbReference type="KEGG" id="sgn:SGRA_3219"/>
<dbReference type="InterPro" id="IPR000700">
    <property type="entry name" value="PAS-assoc_C"/>
</dbReference>
<dbReference type="eggNOG" id="COG0840">
    <property type="taxonomic scope" value="Bacteria"/>
</dbReference>
<dbReference type="AlphaFoldDB" id="H6L0Z1"/>
<dbReference type="Gene3D" id="3.30.450.20">
    <property type="entry name" value="PAS domain"/>
    <property type="match status" value="3"/>
</dbReference>
<dbReference type="PROSITE" id="PS50111">
    <property type="entry name" value="CHEMOTAXIS_TRANSDUC_2"/>
    <property type="match status" value="1"/>
</dbReference>
<dbReference type="InterPro" id="IPR001610">
    <property type="entry name" value="PAC"/>
</dbReference>
<feature type="domain" description="PAC" evidence="6">
    <location>
        <begin position="311"/>
        <end position="363"/>
    </location>
</feature>
<dbReference type="Pfam" id="PF00989">
    <property type="entry name" value="PAS"/>
    <property type="match status" value="1"/>
</dbReference>
<keyword evidence="1 3" id="KW-0807">Transducer</keyword>
<evidence type="ECO:0000259" key="5">
    <source>
        <dbReference type="PROSITE" id="PS50111"/>
    </source>
</evidence>
<dbReference type="NCBIfam" id="TIGR00229">
    <property type="entry name" value="sensory_box"/>
    <property type="match status" value="2"/>
</dbReference>
<evidence type="ECO:0000256" key="4">
    <source>
        <dbReference type="SAM" id="MobiDB-lite"/>
    </source>
</evidence>
<comment type="similarity">
    <text evidence="2">Belongs to the methyl-accepting chemotaxis (MCP) protein family.</text>
</comment>
<feature type="domain" description="PAC" evidence="6">
    <location>
        <begin position="188"/>
        <end position="240"/>
    </location>
</feature>
<dbReference type="InterPro" id="IPR000014">
    <property type="entry name" value="PAS"/>
</dbReference>
<dbReference type="Gene3D" id="1.10.287.950">
    <property type="entry name" value="Methyl-accepting chemotaxis protein"/>
    <property type="match status" value="1"/>
</dbReference>
<dbReference type="PROSITE" id="PS50113">
    <property type="entry name" value="PAC"/>
    <property type="match status" value="2"/>
</dbReference>
<evidence type="ECO:0000313" key="8">
    <source>
        <dbReference type="EMBL" id="AFC25947.1"/>
    </source>
</evidence>
<proteinExistence type="inferred from homology"/>
<dbReference type="InterPro" id="IPR004089">
    <property type="entry name" value="MCPsignal_dom"/>
</dbReference>
<dbReference type="Proteomes" id="UP000007519">
    <property type="component" value="Chromosome"/>
</dbReference>
<evidence type="ECO:0000259" key="7">
    <source>
        <dbReference type="PROSITE" id="PS50885"/>
    </source>
</evidence>
<dbReference type="InterPro" id="IPR013767">
    <property type="entry name" value="PAS_fold"/>
</dbReference>
<dbReference type="SMART" id="SM00304">
    <property type="entry name" value="HAMP"/>
    <property type="match status" value="1"/>
</dbReference>
<dbReference type="Pfam" id="PF00015">
    <property type="entry name" value="MCPsignal"/>
    <property type="match status" value="1"/>
</dbReference>
<dbReference type="Pfam" id="PF13426">
    <property type="entry name" value="PAS_9"/>
    <property type="match status" value="2"/>
</dbReference>
<organism evidence="8 9">
    <name type="scientific">Saprospira grandis (strain Lewin)</name>
    <dbReference type="NCBI Taxonomy" id="984262"/>
    <lineage>
        <taxon>Bacteria</taxon>
        <taxon>Pseudomonadati</taxon>
        <taxon>Bacteroidota</taxon>
        <taxon>Saprospiria</taxon>
        <taxon>Saprospirales</taxon>
        <taxon>Saprospiraceae</taxon>
        <taxon>Saprospira</taxon>
    </lineage>
</organism>
<dbReference type="SUPFAM" id="SSF58104">
    <property type="entry name" value="Methyl-accepting chemotaxis protein (MCP) signaling domain"/>
    <property type="match status" value="1"/>
</dbReference>
<reference evidence="8 9" key="1">
    <citation type="journal article" date="2012" name="Stand. Genomic Sci.">
        <title>Complete genome sequencing and analysis of Saprospira grandis str. Lewin, a predatory marine bacterium.</title>
        <authorList>
            <person name="Saw J.H."/>
            <person name="Yuryev A."/>
            <person name="Kanbe M."/>
            <person name="Hou S."/>
            <person name="Young A.G."/>
            <person name="Aizawa S."/>
            <person name="Alam M."/>
        </authorList>
    </citation>
    <scope>NUCLEOTIDE SEQUENCE [LARGE SCALE GENOMIC DNA]</scope>
    <source>
        <strain evidence="8 9">Lewin</strain>
    </source>
</reference>
<dbReference type="RefSeq" id="WP_015693543.1">
    <property type="nucleotide sequence ID" value="NC_016940.1"/>
</dbReference>
<dbReference type="SUPFAM" id="SSF55785">
    <property type="entry name" value="PYP-like sensor domain (PAS domain)"/>
    <property type="match status" value="3"/>
</dbReference>
<dbReference type="EMBL" id="CP002831">
    <property type="protein sequence ID" value="AFC25947.1"/>
    <property type="molecule type" value="Genomic_DNA"/>
</dbReference>